<evidence type="ECO:0000256" key="1">
    <source>
        <dbReference type="SAM" id="MobiDB-lite"/>
    </source>
</evidence>
<evidence type="ECO:0000313" key="2">
    <source>
        <dbReference type="EMBL" id="AUX24601.1"/>
    </source>
</evidence>
<dbReference type="AlphaFoldDB" id="A0A4P2Q5U9"/>
<evidence type="ECO:0000313" key="3">
    <source>
        <dbReference type="Proteomes" id="UP000295781"/>
    </source>
</evidence>
<dbReference type="RefSeq" id="WP_275938644.1">
    <property type="nucleotide sequence ID" value="NZ_CP012670.1"/>
</dbReference>
<feature type="region of interest" description="Disordered" evidence="1">
    <location>
        <begin position="18"/>
        <end position="43"/>
    </location>
</feature>
<protein>
    <submittedName>
        <fullName evidence="2">Uncharacterized protein</fullName>
    </submittedName>
</protein>
<proteinExistence type="predicted"/>
<name>A0A4P2Q5U9_SORCE</name>
<dbReference type="EMBL" id="CP012670">
    <property type="protein sequence ID" value="AUX24601.1"/>
    <property type="molecule type" value="Genomic_DNA"/>
</dbReference>
<dbReference type="Proteomes" id="UP000295781">
    <property type="component" value="Chromosome"/>
</dbReference>
<sequence>MNCEGGIDCNVRVALVHPNQPGTPHDEPISARGSFDEDCSANE</sequence>
<organism evidence="2 3">
    <name type="scientific">Sorangium cellulosum</name>
    <name type="common">Polyangium cellulosum</name>
    <dbReference type="NCBI Taxonomy" id="56"/>
    <lineage>
        <taxon>Bacteria</taxon>
        <taxon>Pseudomonadati</taxon>
        <taxon>Myxococcota</taxon>
        <taxon>Polyangia</taxon>
        <taxon>Polyangiales</taxon>
        <taxon>Polyangiaceae</taxon>
        <taxon>Sorangium</taxon>
    </lineage>
</organism>
<reference evidence="2 3" key="1">
    <citation type="submission" date="2015-09" db="EMBL/GenBank/DDBJ databases">
        <title>Sorangium comparison.</title>
        <authorList>
            <person name="Zaburannyi N."/>
            <person name="Bunk B."/>
            <person name="Overmann J."/>
            <person name="Mueller R."/>
        </authorList>
    </citation>
    <scope>NUCLEOTIDE SEQUENCE [LARGE SCALE GENOMIC DNA]</scope>
    <source>
        <strain evidence="2 3">So ceGT47</strain>
    </source>
</reference>
<gene>
    <name evidence="2" type="ORF">SOCEGT47_051400</name>
</gene>
<accession>A0A4P2Q5U9</accession>